<name>E2BYR6_HARSA</name>
<gene>
    <name evidence="13" type="ORF">EAI_14045</name>
</gene>
<keyword evidence="11" id="KW-0966">Cell projection</keyword>
<dbReference type="EMBL" id="GL451506">
    <property type="protein sequence ID" value="EFN79166.1"/>
    <property type="molecule type" value="Genomic_DNA"/>
</dbReference>
<evidence type="ECO:0000256" key="2">
    <source>
        <dbReference type="ARBA" id="ARBA00011059"/>
    </source>
</evidence>
<organism evidence="14">
    <name type="scientific">Harpegnathos saltator</name>
    <name type="common">Jerdon's jumping ant</name>
    <dbReference type="NCBI Taxonomy" id="610380"/>
    <lineage>
        <taxon>Eukaryota</taxon>
        <taxon>Metazoa</taxon>
        <taxon>Ecdysozoa</taxon>
        <taxon>Arthropoda</taxon>
        <taxon>Hexapoda</taxon>
        <taxon>Insecta</taxon>
        <taxon>Pterygota</taxon>
        <taxon>Neoptera</taxon>
        <taxon>Endopterygota</taxon>
        <taxon>Hymenoptera</taxon>
        <taxon>Apocrita</taxon>
        <taxon>Aculeata</taxon>
        <taxon>Formicoidea</taxon>
        <taxon>Formicidae</taxon>
        <taxon>Ponerinae</taxon>
        <taxon>Ponerini</taxon>
        <taxon>Harpegnathos</taxon>
    </lineage>
</organism>
<feature type="compositionally biased region" description="Basic and acidic residues" evidence="12">
    <location>
        <begin position="883"/>
        <end position="892"/>
    </location>
</feature>
<keyword evidence="7" id="KW-0243">Dynein</keyword>
<feature type="region of interest" description="Disordered" evidence="12">
    <location>
        <begin position="773"/>
        <end position="793"/>
    </location>
</feature>
<keyword evidence="9" id="KW-0505">Motor protein</keyword>
<evidence type="ECO:0000256" key="8">
    <source>
        <dbReference type="ARBA" id="ARBA00023069"/>
    </source>
</evidence>
<evidence type="ECO:0000313" key="14">
    <source>
        <dbReference type="Proteomes" id="UP000008237"/>
    </source>
</evidence>
<evidence type="ECO:0000256" key="9">
    <source>
        <dbReference type="ARBA" id="ARBA00023175"/>
    </source>
</evidence>
<keyword evidence="10" id="KW-0206">Cytoskeleton</keyword>
<dbReference type="Proteomes" id="UP000008237">
    <property type="component" value="Unassembled WGS sequence"/>
</dbReference>
<evidence type="ECO:0000256" key="6">
    <source>
        <dbReference type="ARBA" id="ARBA00022737"/>
    </source>
</evidence>
<feature type="region of interest" description="Disordered" evidence="12">
    <location>
        <begin position="852"/>
        <end position="932"/>
    </location>
</feature>
<evidence type="ECO:0000256" key="7">
    <source>
        <dbReference type="ARBA" id="ARBA00023017"/>
    </source>
</evidence>
<comment type="subcellular location">
    <subcellularLocation>
        <location evidence="1">Cytoplasm</location>
        <location evidence="1">Cytoskeleton</location>
        <location evidence="1">Cilium axoneme</location>
    </subcellularLocation>
</comment>
<keyword evidence="5" id="KW-0493">Microtubule</keyword>
<evidence type="ECO:0000313" key="13">
    <source>
        <dbReference type="EMBL" id="EFN79166.1"/>
    </source>
</evidence>
<dbReference type="GO" id="GO:0045504">
    <property type="term" value="F:dynein heavy chain binding"/>
    <property type="evidence" value="ECO:0007669"/>
    <property type="project" value="TreeGrafter"/>
</dbReference>
<dbReference type="InParanoid" id="E2BYR6"/>
<dbReference type="GO" id="GO:0003341">
    <property type="term" value="P:cilium movement"/>
    <property type="evidence" value="ECO:0007669"/>
    <property type="project" value="TreeGrafter"/>
</dbReference>
<dbReference type="InterPro" id="IPR015943">
    <property type="entry name" value="WD40/YVTN_repeat-like_dom_sf"/>
</dbReference>
<dbReference type="GO" id="GO:0045503">
    <property type="term" value="F:dynein light chain binding"/>
    <property type="evidence" value="ECO:0007669"/>
    <property type="project" value="TreeGrafter"/>
</dbReference>
<feature type="compositionally biased region" description="Acidic residues" evidence="12">
    <location>
        <begin position="861"/>
        <end position="882"/>
    </location>
</feature>
<evidence type="ECO:0000256" key="12">
    <source>
        <dbReference type="SAM" id="MobiDB-lite"/>
    </source>
</evidence>
<dbReference type="PANTHER" id="PTHR12442:SF7">
    <property type="entry name" value="DYNEIN AXONEMAL INTERMEDIATE CHAIN 2"/>
    <property type="match status" value="1"/>
</dbReference>
<evidence type="ECO:0000256" key="5">
    <source>
        <dbReference type="ARBA" id="ARBA00022701"/>
    </source>
</evidence>
<dbReference type="Gene3D" id="2.130.10.10">
    <property type="entry name" value="YVTN repeat-like/Quinoprotein amine dehydrogenase"/>
    <property type="match status" value="2"/>
</dbReference>
<evidence type="ECO:0000256" key="10">
    <source>
        <dbReference type="ARBA" id="ARBA00023212"/>
    </source>
</evidence>
<proteinExistence type="inferred from homology"/>
<dbReference type="GO" id="GO:0036158">
    <property type="term" value="P:outer dynein arm assembly"/>
    <property type="evidence" value="ECO:0007669"/>
    <property type="project" value="TreeGrafter"/>
</dbReference>
<dbReference type="OrthoDB" id="366230at2759"/>
<dbReference type="InterPro" id="IPR050687">
    <property type="entry name" value="Dynein_IC"/>
</dbReference>
<comment type="similarity">
    <text evidence="2">Belongs to the dynein intermediate chain family.</text>
</comment>
<keyword evidence="6" id="KW-0677">Repeat</keyword>
<feature type="region of interest" description="Disordered" evidence="12">
    <location>
        <begin position="552"/>
        <end position="581"/>
    </location>
</feature>
<reference evidence="13 14" key="1">
    <citation type="journal article" date="2010" name="Science">
        <title>Genomic comparison of the ants Camponotus floridanus and Harpegnathos saltator.</title>
        <authorList>
            <person name="Bonasio R."/>
            <person name="Zhang G."/>
            <person name="Ye C."/>
            <person name="Mutti N.S."/>
            <person name="Fang X."/>
            <person name="Qin N."/>
            <person name="Donahue G."/>
            <person name="Yang P."/>
            <person name="Li Q."/>
            <person name="Li C."/>
            <person name="Zhang P."/>
            <person name="Huang Z."/>
            <person name="Berger S.L."/>
            <person name="Reinberg D."/>
            <person name="Wang J."/>
            <person name="Liebig J."/>
        </authorList>
    </citation>
    <scope>NUCLEOTIDE SEQUENCE [LARGE SCALE GENOMIC DNA]</scope>
    <source>
        <strain evidence="13 14">R22 G/1</strain>
    </source>
</reference>
<accession>E2BYR6</accession>
<dbReference type="InterPro" id="IPR036322">
    <property type="entry name" value="WD40_repeat_dom_sf"/>
</dbReference>
<dbReference type="GO" id="GO:0036157">
    <property type="term" value="C:outer dynein arm"/>
    <property type="evidence" value="ECO:0007669"/>
    <property type="project" value="TreeGrafter"/>
</dbReference>
<evidence type="ECO:0000256" key="3">
    <source>
        <dbReference type="ARBA" id="ARBA00022490"/>
    </source>
</evidence>
<evidence type="ECO:0000256" key="11">
    <source>
        <dbReference type="ARBA" id="ARBA00023273"/>
    </source>
</evidence>
<dbReference type="STRING" id="610380.E2BYR6"/>
<dbReference type="InterPro" id="IPR001680">
    <property type="entry name" value="WD40_rpt"/>
</dbReference>
<evidence type="ECO:0000256" key="4">
    <source>
        <dbReference type="ARBA" id="ARBA00022574"/>
    </source>
</evidence>
<dbReference type="AlphaFoldDB" id="E2BYR6"/>
<evidence type="ECO:0000256" key="1">
    <source>
        <dbReference type="ARBA" id="ARBA00004430"/>
    </source>
</evidence>
<keyword evidence="14" id="KW-1185">Reference proteome</keyword>
<keyword evidence="4" id="KW-0853">WD repeat</keyword>
<dbReference type="SUPFAM" id="SSF50978">
    <property type="entry name" value="WD40 repeat-like"/>
    <property type="match status" value="1"/>
</dbReference>
<feature type="compositionally biased region" description="Basic and acidic residues" evidence="12">
    <location>
        <begin position="918"/>
        <end position="932"/>
    </location>
</feature>
<dbReference type="PANTHER" id="PTHR12442">
    <property type="entry name" value="DYNEIN INTERMEDIATE CHAIN"/>
    <property type="match status" value="1"/>
</dbReference>
<sequence>MLIQYAYIKPRSQFGKQCFFDGSEVNVQDIPPDPQLMRDYVQRSHRDRGEQKSAQFALHEMQTVDKPRSDTGVFHFEGGWPREINPKDEESMYRFRRRVERGENWLPRMKKLITPMERCMKQNSAINIYEHYFDDIVPTALVLPRGVRTSNVYADPQPIVRPVSHLSWSSSEHNRLAGAYSFMEFERQPPSVDPCSYIWDIENPNKPVMQLRSSSPLMSIEFNPRDPSMLISGLMSGQVCNWDIRVGNRPVQTSHLQFSHRVSTPPCCQIAILVTFVSSSLFAGDSQRNPANQALWLTSKTNTEFFSACTSGTIRWWDIRKLKRPTGVLVMDLDDPERADVVKAVGVTSLQFEPAMDYKFMAGMQNGVVVNVNRRAPSLAEKLSNRFNCHHSPVIAIDRNPFTLKNFLTVGDCTAKIWADDTREDSLITIREQNADLSGGCWSRARHSVFFTINVTGLLEVYDILNGVDASVATFRVCDERLTTIAPHEAGHLLALGAHNGTIYLVECAEGHTVSSKADRANLYSYLESCSRFEKTVDTRLKEIRLMRADAYEDPAADGRPSPASKGRQKKKKDKMEDKGKAQLMKTNEHHLRVKPRSRKAGEHIASDVDLLEAQAEYFRAVEREFASYEPLDERISQDISRKRKKRVPPKMEKPIAEEEELKLVKKEKKRTIKAELPTWPLTGQVIVLEEKKKEEEEVTAMPVAKPTDKTKKRRRADILTKVCSVEICSPEICCADVEAPAKGFLAIDETSTSDVFPELSCSEQRKSELRAQLATKKRPSPQDVRPSRRPGELVDLAEKSPGRSATWRRRIPLQGESLAYVLASEAEGAKRKVRAWQRRVMSGKRDFWLSPRTSEIAYGDSEEEGEAGSAGDDDDDDGDDESFARKSDSRRCAGTRKSLRSEGDGETLSARGKHQAGRYEKHAREGDVRPT</sequence>
<keyword evidence="8" id="KW-0969">Cilium</keyword>
<dbReference type="GO" id="GO:0005874">
    <property type="term" value="C:microtubule"/>
    <property type="evidence" value="ECO:0007669"/>
    <property type="project" value="UniProtKB-KW"/>
</dbReference>
<dbReference type="SMART" id="SM00320">
    <property type="entry name" value="WD40"/>
    <property type="match status" value="4"/>
</dbReference>
<keyword evidence="3" id="KW-0963">Cytoplasm</keyword>
<dbReference type="OMA" id="PEICCAD"/>
<protein>
    <submittedName>
        <fullName evidence="13">Dynein intermediate chain 2, axonemal</fullName>
    </submittedName>
</protein>